<feature type="compositionally biased region" description="Basic residues" evidence="1">
    <location>
        <begin position="310"/>
        <end position="320"/>
    </location>
</feature>
<dbReference type="GO" id="GO:0008608">
    <property type="term" value="P:attachment of spindle microtubules to kinetochore"/>
    <property type="evidence" value="ECO:0007669"/>
    <property type="project" value="TreeGrafter"/>
</dbReference>
<dbReference type="GO" id="GO:0008017">
    <property type="term" value="F:microtubule binding"/>
    <property type="evidence" value="ECO:0007669"/>
    <property type="project" value="TreeGrafter"/>
</dbReference>
<gene>
    <name evidence="2" type="ORF">CLODIP_2_CD11333</name>
</gene>
<feature type="region of interest" description="Disordered" evidence="1">
    <location>
        <begin position="281"/>
        <end position="320"/>
    </location>
</feature>
<dbReference type="GO" id="GO:0031593">
    <property type="term" value="F:polyubiquitin modification-dependent protein binding"/>
    <property type="evidence" value="ECO:0007669"/>
    <property type="project" value="TreeGrafter"/>
</dbReference>
<dbReference type="PANTHER" id="PTHR31728:SF5">
    <property type="entry name" value="OS07G0540200 PROTEIN"/>
    <property type="match status" value="1"/>
</dbReference>
<evidence type="ECO:0000313" key="3">
    <source>
        <dbReference type="Proteomes" id="UP000494165"/>
    </source>
</evidence>
<proteinExistence type="predicted"/>
<dbReference type="PRINTS" id="PR02051">
    <property type="entry name" value="PROTEINF175"/>
</dbReference>
<dbReference type="EMBL" id="CADEPI010000005">
    <property type="protein sequence ID" value="CAB3361029.1"/>
    <property type="molecule type" value="Genomic_DNA"/>
</dbReference>
<keyword evidence="3" id="KW-1185">Reference proteome</keyword>
<comment type="caution">
    <text evidence="2">The sequence shown here is derived from an EMBL/GenBank/DDBJ whole genome shotgun (WGS) entry which is preliminary data.</text>
</comment>
<reference evidence="2 3" key="1">
    <citation type="submission" date="2020-04" db="EMBL/GenBank/DDBJ databases">
        <authorList>
            <person name="Alioto T."/>
            <person name="Alioto T."/>
            <person name="Gomez Garrido J."/>
        </authorList>
    </citation>
    <scope>NUCLEOTIDE SEQUENCE [LARGE SCALE GENOMIC DNA]</scope>
</reference>
<dbReference type="PANTHER" id="PTHR31728">
    <property type="entry name" value="ABRAXAS FAMILY MEMBER"/>
    <property type="match status" value="1"/>
</dbReference>
<dbReference type="Pfam" id="PF21125">
    <property type="entry name" value="MPN_2A_DUB_like"/>
    <property type="match status" value="1"/>
</dbReference>
<dbReference type="OrthoDB" id="6358435at2759"/>
<accession>A0A8S1BV71</accession>
<name>A0A8S1BV71_9INSE</name>
<dbReference type="Proteomes" id="UP000494165">
    <property type="component" value="Unassembled WGS sequence"/>
</dbReference>
<dbReference type="GO" id="GO:0070536">
    <property type="term" value="P:protein K63-linked deubiquitination"/>
    <property type="evidence" value="ECO:0007669"/>
    <property type="project" value="TreeGrafter"/>
</dbReference>
<protein>
    <submittedName>
        <fullName evidence="2">Uncharacterized protein</fullName>
    </submittedName>
</protein>
<dbReference type="AlphaFoldDB" id="A0A8S1BV71"/>
<dbReference type="InterPro" id="IPR023238">
    <property type="entry name" value="FAM175"/>
</dbReference>
<evidence type="ECO:0000313" key="2">
    <source>
        <dbReference type="EMBL" id="CAB3361029.1"/>
    </source>
</evidence>
<dbReference type="GO" id="GO:0090307">
    <property type="term" value="P:mitotic spindle assembly"/>
    <property type="evidence" value="ECO:0007669"/>
    <property type="project" value="TreeGrafter"/>
</dbReference>
<evidence type="ECO:0000256" key="1">
    <source>
        <dbReference type="SAM" id="MobiDB-lite"/>
    </source>
</evidence>
<organism evidence="2 3">
    <name type="scientific">Cloeon dipterum</name>
    <dbReference type="NCBI Taxonomy" id="197152"/>
    <lineage>
        <taxon>Eukaryota</taxon>
        <taxon>Metazoa</taxon>
        <taxon>Ecdysozoa</taxon>
        <taxon>Arthropoda</taxon>
        <taxon>Hexapoda</taxon>
        <taxon>Insecta</taxon>
        <taxon>Pterygota</taxon>
        <taxon>Palaeoptera</taxon>
        <taxon>Ephemeroptera</taxon>
        <taxon>Pisciforma</taxon>
        <taxon>Baetidae</taxon>
        <taxon>Cloeon</taxon>
    </lineage>
</organism>
<dbReference type="GO" id="GO:0005634">
    <property type="term" value="C:nucleus"/>
    <property type="evidence" value="ECO:0007669"/>
    <property type="project" value="TreeGrafter"/>
</dbReference>
<feature type="compositionally biased region" description="Polar residues" evidence="1">
    <location>
        <begin position="281"/>
        <end position="307"/>
    </location>
</feature>
<sequence length="320" mass="35871">MAELPSVEINRTCLSLLFRDNAASLGDQDGFLIGEIVERVKKISDAEENAGKTTVIRITSTFPIPKHCKFYNGIGKIDVNALQGLLGPYQNKIVGYFDFKRNMPPDVEDEVTFIQMNVLKQLTLLADHIPFIFMRLRHRHESNGTILNAFTYYTLDQQGSFLLLSSSIPNLGDTSHDRYVQNTAVPLVDKWISNMGRPQTDPESLPVVKAHNALMEQLKLAAEEAFTLEVDYQEVAKLLSLKEENLREIKINPIGELRCPEIAEITYQLQQRLVISAKNTADNEAVPSTSKTSASSPEPHNSESSMAGASRRRSVIVRKR</sequence>